<keyword evidence="3" id="KW-1185">Reference proteome</keyword>
<dbReference type="Gene3D" id="1.10.10.10">
    <property type="entry name" value="Winged helix-like DNA-binding domain superfamily/Winged helix DNA-binding domain"/>
    <property type="match status" value="1"/>
</dbReference>
<evidence type="ECO:0000313" key="3">
    <source>
        <dbReference type="Proteomes" id="UP001291653"/>
    </source>
</evidence>
<dbReference type="Proteomes" id="UP001291653">
    <property type="component" value="Unassembled WGS sequence"/>
</dbReference>
<protein>
    <recommendedName>
        <fullName evidence="1">HTH arsR-type domain-containing protein</fullName>
    </recommendedName>
</protein>
<comment type="caution">
    <text evidence="2">The sequence shown here is derived from an EMBL/GenBank/DDBJ whole genome shotgun (WGS) entry which is preliminary data.</text>
</comment>
<proteinExistence type="predicted"/>
<accession>A0ABQ5NY57</accession>
<dbReference type="InterPro" id="IPR001845">
    <property type="entry name" value="HTH_ArsR_DNA-bd_dom"/>
</dbReference>
<reference evidence="2 3" key="1">
    <citation type="submission" date="2022-10" db="EMBL/GenBank/DDBJ databases">
        <title>Draft genome sequence of Streptomyces sp. YSPA8.</title>
        <authorList>
            <person name="Moriuchi R."/>
            <person name="Dohra H."/>
            <person name="Yamamura H."/>
            <person name="Kodani S."/>
        </authorList>
    </citation>
    <scope>NUCLEOTIDE SEQUENCE [LARGE SCALE GENOMIC DNA]</scope>
    <source>
        <strain evidence="2 3">YSPA8</strain>
    </source>
</reference>
<dbReference type="InterPro" id="IPR011991">
    <property type="entry name" value="ArsR-like_HTH"/>
</dbReference>
<gene>
    <name evidence="2" type="ORF">SYYSPA8_13370</name>
</gene>
<dbReference type="InterPro" id="IPR036390">
    <property type="entry name" value="WH_DNA-bd_sf"/>
</dbReference>
<dbReference type="CDD" id="cd00090">
    <property type="entry name" value="HTH_ARSR"/>
    <property type="match status" value="1"/>
</dbReference>
<dbReference type="EMBL" id="BSBI01000004">
    <property type="protein sequence ID" value="GLF95293.1"/>
    <property type="molecule type" value="Genomic_DNA"/>
</dbReference>
<dbReference type="Pfam" id="PF01022">
    <property type="entry name" value="HTH_5"/>
    <property type="match status" value="1"/>
</dbReference>
<evidence type="ECO:0000313" key="2">
    <source>
        <dbReference type="EMBL" id="GLF95293.1"/>
    </source>
</evidence>
<dbReference type="InterPro" id="IPR036388">
    <property type="entry name" value="WH-like_DNA-bd_sf"/>
</dbReference>
<dbReference type="SUPFAM" id="SSF46785">
    <property type="entry name" value="Winged helix' DNA-binding domain"/>
    <property type="match status" value="1"/>
</dbReference>
<sequence>MITIADRTSVHRLSYGCSPRSGTRCGISTTPSSCTGRYGSPWVAEEGIGAVLAGLLPGARLDGGVWELPGPPREVRPGGCGLLLVPAFDRAGGPLLADLPGRPVAVTYPAGPGLPLQPDGSTGTLRLARVIGPTRTELPHLLDGPRTTTALARHLRVSAATVSAHTTALGGAGLITAVRTGRAVLHRRTVLGGLLLAPDAPTRVHGTSVQRFTHK</sequence>
<feature type="domain" description="HTH arsR-type" evidence="1">
    <location>
        <begin position="141"/>
        <end position="176"/>
    </location>
</feature>
<name>A0ABQ5NY57_9ACTN</name>
<dbReference type="RefSeq" id="WP_323447334.1">
    <property type="nucleotide sequence ID" value="NZ_BSBI01000004.1"/>
</dbReference>
<evidence type="ECO:0000259" key="1">
    <source>
        <dbReference type="Pfam" id="PF01022"/>
    </source>
</evidence>
<organism evidence="2 3">
    <name type="scientific">Streptomyces yaizuensis</name>
    <dbReference type="NCBI Taxonomy" id="2989713"/>
    <lineage>
        <taxon>Bacteria</taxon>
        <taxon>Bacillati</taxon>
        <taxon>Actinomycetota</taxon>
        <taxon>Actinomycetes</taxon>
        <taxon>Kitasatosporales</taxon>
        <taxon>Streptomycetaceae</taxon>
        <taxon>Streptomyces</taxon>
    </lineage>
</organism>